<dbReference type="InterPro" id="IPR020103">
    <property type="entry name" value="PsdUridine_synth_cat_dom_sf"/>
</dbReference>
<dbReference type="CDD" id="cd02869">
    <property type="entry name" value="PseudoU_synth_RluA_like"/>
    <property type="match status" value="1"/>
</dbReference>
<dbReference type="GO" id="GO:0160140">
    <property type="term" value="F:23S rRNA pseudouridine(1911/1915/1917) synthase activity"/>
    <property type="evidence" value="ECO:0007669"/>
    <property type="project" value="UniProtKB-EC"/>
</dbReference>
<dbReference type="InterPro" id="IPR050188">
    <property type="entry name" value="RluA_PseudoU_synthase"/>
</dbReference>
<evidence type="ECO:0000256" key="1">
    <source>
        <dbReference type="ARBA" id="ARBA00010876"/>
    </source>
</evidence>
<evidence type="ECO:0000256" key="7">
    <source>
        <dbReference type="PROSITE-ProRule" id="PRU00182"/>
    </source>
</evidence>
<dbReference type="InterPro" id="IPR036986">
    <property type="entry name" value="S4_RNA-bd_sf"/>
</dbReference>
<dbReference type="EC" id="5.4.99.-" evidence="8"/>
<comment type="catalytic activity">
    <reaction evidence="4">
        <text>uridine(1911/1915/1917) in 23S rRNA = pseudouridine(1911/1915/1917) in 23S rRNA</text>
        <dbReference type="Rhea" id="RHEA:42524"/>
        <dbReference type="Rhea" id="RHEA-COMP:10097"/>
        <dbReference type="Rhea" id="RHEA-COMP:10098"/>
        <dbReference type="ChEBI" id="CHEBI:65314"/>
        <dbReference type="ChEBI" id="CHEBI:65315"/>
        <dbReference type="EC" id="5.4.99.23"/>
    </reaction>
</comment>
<evidence type="ECO:0000256" key="2">
    <source>
        <dbReference type="ARBA" id="ARBA00022884"/>
    </source>
</evidence>
<dbReference type="Gene3D" id="3.30.2350.10">
    <property type="entry name" value="Pseudouridine synthase"/>
    <property type="match status" value="1"/>
</dbReference>
<evidence type="ECO:0000259" key="9">
    <source>
        <dbReference type="SMART" id="SM00363"/>
    </source>
</evidence>
<dbReference type="CDD" id="cd00165">
    <property type="entry name" value="S4"/>
    <property type="match status" value="1"/>
</dbReference>
<evidence type="ECO:0000256" key="8">
    <source>
        <dbReference type="RuleBase" id="RU362028"/>
    </source>
</evidence>
<dbReference type="Pfam" id="PF00849">
    <property type="entry name" value="PseudoU_synth_2"/>
    <property type="match status" value="1"/>
</dbReference>
<dbReference type="PANTHER" id="PTHR21600">
    <property type="entry name" value="MITOCHONDRIAL RNA PSEUDOURIDINE SYNTHASE"/>
    <property type="match status" value="1"/>
</dbReference>
<sequence>MSTRNKVKLSRMDTSIKILSDYTANLAASSQLATKTVPLLFRVSDEYAGMRLDQVLARLLPEYSRSRLQDWIVRQQVKLDGADATPRQKVWGGETIEVTPQVSPAEQPYQAEKIGLDIWHEDESILVINKPAGLVVHPGSGNWQGTLLNALLHHAPPLAGIPRAGIVHRLDKDTSGLLVVAKTLVAQTALVRQLQARSVQREYYALVHGEMQRGGTVNAPLGRHPVQRTKMAIVEEGKPAVTHYTIAESFPGCTLLRCKLETGRTHQIRVHLAHLSHPLVGDSVYIRGVQKCPPRIHPILASFPRQALHATRLGLEHPATGLWLEWQAPIPADMAHLLNEIRNAKNESA</sequence>
<dbReference type="InterPro" id="IPR006145">
    <property type="entry name" value="PsdUridine_synth_RsuA/RluA"/>
</dbReference>
<name>A0A2X0QVI5_9PROT</name>
<accession>A0A2X0QVI5</accession>
<feature type="domain" description="RNA-binding S4" evidence="9">
    <location>
        <begin position="50"/>
        <end position="110"/>
    </location>
</feature>
<dbReference type="EMBL" id="LS423452">
    <property type="protein sequence ID" value="SPS06139.1"/>
    <property type="molecule type" value="Genomic_DNA"/>
</dbReference>
<proteinExistence type="inferred from homology"/>
<keyword evidence="10" id="KW-0456">Lyase</keyword>
<comment type="similarity">
    <text evidence="1 8">Belongs to the pseudouridine synthase RluA family.</text>
</comment>
<dbReference type="NCBIfam" id="NF008385">
    <property type="entry name" value="PRK11180.1"/>
    <property type="match status" value="1"/>
</dbReference>
<feature type="active site" evidence="6">
    <location>
        <position position="171"/>
    </location>
</feature>
<dbReference type="Gene3D" id="3.10.290.10">
    <property type="entry name" value="RNA-binding S4 domain"/>
    <property type="match status" value="1"/>
</dbReference>
<dbReference type="AlphaFoldDB" id="A0A2X0QVI5"/>
<dbReference type="GO" id="GO:0003723">
    <property type="term" value="F:RNA binding"/>
    <property type="evidence" value="ECO:0007669"/>
    <property type="project" value="UniProtKB-KW"/>
</dbReference>
<evidence type="ECO:0000256" key="6">
    <source>
        <dbReference type="PIRSR" id="PIRSR606225-1"/>
    </source>
</evidence>
<dbReference type="InterPro" id="IPR006225">
    <property type="entry name" value="PsdUridine_synth_RluC/D"/>
</dbReference>
<dbReference type="Pfam" id="PF01479">
    <property type="entry name" value="S4"/>
    <property type="match status" value="1"/>
</dbReference>
<organism evidence="10">
    <name type="scientific">Candidatus Nitrotoga fabula</name>
    <dbReference type="NCBI Taxonomy" id="2182327"/>
    <lineage>
        <taxon>Bacteria</taxon>
        <taxon>Pseudomonadati</taxon>
        <taxon>Pseudomonadota</taxon>
        <taxon>Betaproteobacteria</taxon>
        <taxon>Nitrosomonadales</taxon>
        <taxon>Gallionellaceae</taxon>
        <taxon>Candidatus Nitrotoga</taxon>
    </lineage>
</organism>
<gene>
    <name evidence="10" type="primary">rluD</name>
    <name evidence="10" type="ORF">NITFAB_1729</name>
</gene>
<evidence type="ECO:0000256" key="5">
    <source>
        <dbReference type="ARBA" id="ARBA00056072"/>
    </source>
</evidence>
<dbReference type="NCBIfam" id="TIGR00005">
    <property type="entry name" value="rluA_subfam"/>
    <property type="match status" value="1"/>
</dbReference>
<dbReference type="PANTHER" id="PTHR21600:SF44">
    <property type="entry name" value="RIBOSOMAL LARGE SUBUNIT PSEUDOURIDINE SYNTHASE D"/>
    <property type="match status" value="1"/>
</dbReference>
<comment type="function">
    <text evidence="5">Responsible for synthesis of pseudouridine from uracil at positions 1911, 1915 and 1917 in 23S ribosomal RNA.</text>
</comment>
<dbReference type="PROSITE" id="PS01129">
    <property type="entry name" value="PSI_RLU"/>
    <property type="match status" value="1"/>
</dbReference>
<dbReference type="SMART" id="SM00363">
    <property type="entry name" value="S4"/>
    <property type="match status" value="1"/>
</dbReference>
<dbReference type="InterPro" id="IPR002942">
    <property type="entry name" value="S4_RNA-bd"/>
</dbReference>
<evidence type="ECO:0000256" key="4">
    <source>
        <dbReference type="ARBA" id="ARBA00036882"/>
    </source>
</evidence>
<evidence type="ECO:0000256" key="3">
    <source>
        <dbReference type="ARBA" id="ARBA00023235"/>
    </source>
</evidence>
<protein>
    <recommendedName>
        <fullName evidence="8">Pseudouridine synthase</fullName>
        <ecNumber evidence="8">5.4.99.-</ecNumber>
    </recommendedName>
</protein>
<dbReference type="SUPFAM" id="SSF55174">
    <property type="entry name" value="Alpha-L RNA-binding motif"/>
    <property type="match status" value="1"/>
</dbReference>
<dbReference type="FunFam" id="3.30.2350.10:FF:000006">
    <property type="entry name" value="Pseudouridine synthase"/>
    <property type="match status" value="1"/>
</dbReference>
<evidence type="ECO:0000313" key="10">
    <source>
        <dbReference type="EMBL" id="SPS06139.1"/>
    </source>
</evidence>
<dbReference type="PROSITE" id="PS50889">
    <property type="entry name" value="S4"/>
    <property type="match status" value="1"/>
</dbReference>
<keyword evidence="3 8" id="KW-0413">Isomerase</keyword>
<dbReference type="SUPFAM" id="SSF55120">
    <property type="entry name" value="Pseudouridine synthase"/>
    <property type="match status" value="1"/>
</dbReference>
<keyword evidence="2 7" id="KW-0694">RNA-binding</keyword>
<dbReference type="InterPro" id="IPR006224">
    <property type="entry name" value="PsdUridine_synth_RluA-like_CS"/>
</dbReference>
<comment type="catalytic activity">
    <reaction evidence="8">
        <text>a uridine in RNA = a pseudouridine in RNA</text>
        <dbReference type="Rhea" id="RHEA:48348"/>
        <dbReference type="Rhea" id="RHEA-COMP:12068"/>
        <dbReference type="Rhea" id="RHEA-COMP:12069"/>
        <dbReference type="ChEBI" id="CHEBI:65314"/>
        <dbReference type="ChEBI" id="CHEBI:65315"/>
    </reaction>
</comment>
<dbReference type="GO" id="GO:0000455">
    <property type="term" value="P:enzyme-directed rRNA pseudouridine synthesis"/>
    <property type="evidence" value="ECO:0007669"/>
    <property type="project" value="TreeGrafter"/>
</dbReference>
<dbReference type="GO" id="GO:0016829">
    <property type="term" value="F:lyase activity"/>
    <property type="evidence" value="ECO:0007669"/>
    <property type="project" value="UniProtKB-KW"/>
</dbReference>
<reference evidence="10" key="1">
    <citation type="submission" date="2018-05" db="EMBL/GenBank/DDBJ databases">
        <authorList>
            <person name="Lanie J.A."/>
            <person name="Ng W.-L."/>
            <person name="Kazmierczak K.M."/>
            <person name="Andrzejewski T.M."/>
            <person name="Davidsen T.M."/>
            <person name="Wayne K.J."/>
            <person name="Tettelin H."/>
            <person name="Glass J.I."/>
            <person name="Rusch D."/>
            <person name="Podicherti R."/>
            <person name="Tsui H.-C.T."/>
            <person name="Winkler M.E."/>
        </authorList>
    </citation>
    <scope>NUCLEOTIDE SEQUENCE</scope>
    <source>
        <strain evidence="10">KNB</strain>
    </source>
</reference>